<dbReference type="InterPro" id="IPR012675">
    <property type="entry name" value="Beta-grasp_dom_sf"/>
</dbReference>
<organism evidence="1 2">
    <name type="scientific">Aureimonas fodinaquatilis</name>
    <dbReference type="NCBI Taxonomy" id="2565783"/>
    <lineage>
        <taxon>Bacteria</taxon>
        <taxon>Pseudomonadati</taxon>
        <taxon>Pseudomonadota</taxon>
        <taxon>Alphaproteobacteria</taxon>
        <taxon>Hyphomicrobiales</taxon>
        <taxon>Aurantimonadaceae</taxon>
        <taxon>Aureimonas</taxon>
    </lineage>
</organism>
<dbReference type="RefSeq" id="WP_149298996.1">
    <property type="nucleotide sequence ID" value="NZ_VTWH01000002.1"/>
</dbReference>
<protein>
    <submittedName>
        <fullName evidence="1">Molybdopterin converting factor subunit 1</fullName>
    </submittedName>
</protein>
<reference evidence="1 2" key="1">
    <citation type="submission" date="2019-08" db="EMBL/GenBank/DDBJ databases">
        <title>Aureimonas fodiniaquatilis sp. nov., isolated from a coal mine wastewater.</title>
        <authorList>
            <person name="Kim W."/>
        </authorList>
    </citation>
    <scope>NUCLEOTIDE SEQUENCE [LARGE SCALE GENOMIC DNA]</scope>
    <source>
        <strain evidence="1 2">CAU 1482</strain>
    </source>
</reference>
<evidence type="ECO:0000313" key="1">
    <source>
        <dbReference type="EMBL" id="KAA0970224.1"/>
    </source>
</evidence>
<dbReference type="SUPFAM" id="SSF54285">
    <property type="entry name" value="MoaD/ThiS"/>
    <property type="match status" value="1"/>
</dbReference>
<keyword evidence="2" id="KW-1185">Reference proteome</keyword>
<gene>
    <name evidence="1" type="primary">moaD</name>
    <name evidence="1" type="ORF">FPY71_06740</name>
</gene>
<dbReference type="EMBL" id="VTWH01000002">
    <property type="protein sequence ID" value="KAA0970224.1"/>
    <property type="molecule type" value="Genomic_DNA"/>
</dbReference>
<dbReference type="InterPro" id="IPR016155">
    <property type="entry name" value="Mopterin_synth/thiamin_S_b"/>
</dbReference>
<dbReference type="Gene3D" id="3.10.20.30">
    <property type="match status" value="1"/>
</dbReference>
<dbReference type="NCBIfam" id="TIGR01682">
    <property type="entry name" value="moaD"/>
    <property type="match status" value="1"/>
</dbReference>
<evidence type="ECO:0000313" key="2">
    <source>
        <dbReference type="Proteomes" id="UP000324738"/>
    </source>
</evidence>
<dbReference type="OrthoDB" id="9800712at2"/>
<accession>A0A5B0DTZ1</accession>
<dbReference type="CDD" id="cd00754">
    <property type="entry name" value="Ubl_MoaD"/>
    <property type="match status" value="1"/>
</dbReference>
<sequence length="83" mass="9113">MKLAYFASIRERIGVAEETVSLPAGVTTVSDLLRWLECRGDNYYHALQPGELVRVAIDHQHVQQDTPIAGATEIGFFPPMTGG</sequence>
<dbReference type="Proteomes" id="UP000324738">
    <property type="component" value="Unassembled WGS sequence"/>
</dbReference>
<proteinExistence type="predicted"/>
<dbReference type="Pfam" id="PF02597">
    <property type="entry name" value="ThiS"/>
    <property type="match status" value="1"/>
</dbReference>
<dbReference type="AlphaFoldDB" id="A0A5B0DTZ1"/>
<dbReference type="InterPro" id="IPR003749">
    <property type="entry name" value="ThiS/MoaD-like"/>
</dbReference>
<comment type="caution">
    <text evidence="1">The sequence shown here is derived from an EMBL/GenBank/DDBJ whole genome shotgun (WGS) entry which is preliminary data.</text>
</comment>
<name>A0A5B0DTZ1_9HYPH</name>